<dbReference type="RefSeq" id="WP_328336815.1">
    <property type="nucleotide sequence ID" value="NZ_CP107906.1"/>
</dbReference>
<sequence length="82" mass="8846">MSAGRYAWMADALCAQVGGDQWTEGLAGSGSQAAKRICSDCPVITECDQHRAALERHDGTQLRGVWGGRTQNQRRQQLGEAA</sequence>
<feature type="domain" description="4Fe-4S Wbl-type" evidence="12">
    <location>
        <begin position="13"/>
        <end position="76"/>
    </location>
</feature>
<accession>A0ABZ1NLB2</accession>
<evidence type="ECO:0000256" key="10">
    <source>
        <dbReference type="ARBA" id="ARBA00023157"/>
    </source>
</evidence>
<evidence type="ECO:0000256" key="7">
    <source>
        <dbReference type="ARBA" id="ARBA00023014"/>
    </source>
</evidence>
<keyword evidence="8" id="KW-0805">Transcription regulation</keyword>
<dbReference type="InterPro" id="IPR034768">
    <property type="entry name" value="4FE4S_WBL"/>
</dbReference>
<evidence type="ECO:0000256" key="6">
    <source>
        <dbReference type="ARBA" id="ARBA00023004"/>
    </source>
</evidence>
<name>A0ABZ1NLB2_STRVL</name>
<dbReference type="EMBL" id="CP107906">
    <property type="protein sequence ID" value="WUG92392.1"/>
    <property type="molecule type" value="Genomic_DNA"/>
</dbReference>
<dbReference type="PROSITE" id="PS51674">
    <property type="entry name" value="4FE4S_WBL"/>
    <property type="match status" value="1"/>
</dbReference>
<proteinExistence type="inferred from homology"/>
<keyword evidence="11" id="KW-0804">Transcription</keyword>
<dbReference type="PANTHER" id="PTHR38839">
    <property type="entry name" value="TRANSCRIPTIONAL REGULATOR WHID-RELATED"/>
    <property type="match status" value="1"/>
</dbReference>
<keyword evidence="7" id="KW-0411">Iron-sulfur</keyword>
<comment type="cofactor">
    <cofactor evidence="1">
        <name>[4Fe-4S] cluster</name>
        <dbReference type="ChEBI" id="CHEBI:49883"/>
    </cofactor>
</comment>
<keyword evidence="4" id="KW-0004">4Fe-4S</keyword>
<dbReference type="InterPro" id="IPR003482">
    <property type="entry name" value="Whib"/>
</dbReference>
<evidence type="ECO:0000256" key="8">
    <source>
        <dbReference type="ARBA" id="ARBA00023015"/>
    </source>
</evidence>
<dbReference type="Proteomes" id="UP001341259">
    <property type="component" value="Chromosome"/>
</dbReference>
<evidence type="ECO:0000256" key="4">
    <source>
        <dbReference type="ARBA" id="ARBA00022485"/>
    </source>
</evidence>
<evidence type="ECO:0000313" key="13">
    <source>
        <dbReference type="EMBL" id="WUG92392.1"/>
    </source>
</evidence>
<dbReference type="Pfam" id="PF02467">
    <property type="entry name" value="Whib"/>
    <property type="match status" value="1"/>
</dbReference>
<evidence type="ECO:0000259" key="12">
    <source>
        <dbReference type="PROSITE" id="PS51674"/>
    </source>
</evidence>
<keyword evidence="5" id="KW-0479">Metal-binding</keyword>
<keyword evidence="6" id="KW-0408">Iron</keyword>
<keyword evidence="9" id="KW-0238">DNA-binding</keyword>
<evidence type="ECO:0000256" key="11">
    <source>
        <dbReference type="ARBA" id="ARBA00023163"/>
    </source>
</evidence>
<evidence type="ECO:0000256" key="5">
    <source>
        <dbReference type="ARBA" id="ARBA00022723"/>
    </source>
</evidence>
<comment type="subcellular location">
    <subcellularLocation>
        <location evidence="2">Cytoplasm</location>
    </subcellularLocation>
</comment>
<protein>
    <submittedName>
        <fullName evidence="13">WhiB family transcriptional regulator</fullName>
    </submittedName>
</protein>
<evidence type="ECO:0000256" key="9">
    <source>
        <dbReference type="ARBA" id="ARBA00023125"/>
    </source>
</evidence>
<gene>
    <name evidence="13" type="ORF">OHB29_04755</name>
</gene>
<evidence type="ECO:0000256" key="2">
    <source>
        <dbReference type="ARBA" id="ARBA00004496"/>
    </source>
</evidence>
<evidence type="ECO:0000256" key="3">
    <source>
        <dbReference type="ARBA" id="ARBA00006597"/>
    </source>
</evidence>
<comment type="similarity">
    <text evidence="3">Belongs to the WhiB family.</text>
</comment>
<organism evidence="13 14">
    <name type="scientific">Streptomyces violaceus</name>
    <name type="common">Streptomyces venezuelae</name>
    <dbReference type="NCBI Taxonomy" id="1936"/>
    <lineage>
        <taxon>Bacteria</taxon>
        <taxon>Bacillati</taxon>
        <taxon>Actinomycetota</taxon>
        <taxon>Actinomycetes</taxon>
        <taxon>Kitasatosporales</taxon>
        <taxon>Streptomycetaceae</taxon>
        <taxon>Streptomyces</taxon>
    </lineage>
</organism>
<evidence type="ECO:0000256" key="1">
    <source>
        <dbReference type="ARBA" id="ARBA00001966"/>
    </source>
</evidence>
<reference evidence="13 14" key="1">
    <citation type="submission" date="2022-10" db="EMBL/GenBank/DDBJ databases">
        <title>The complete genomes of actinobacterial strains from the NBC collection.</title>
        <authorList>
            <person name="Joergensen T.S."/>
            <person name="Alvarez Arevalo M."/>
            <person name="Sterndorff E.B."/>
            <person name="Faurdal D."/>
            <person name="Vuksanovic O."/>
            <person name="Mourched A.-S."/>
            <person name="Charusanti P."/>
            <person name="Shaw S."/>
            <person name="Blin K."/>
            <person name="Weber T."/>
        </authorList>
    </citation>
    <scope>NUCLEOTIDE SEQUENCE [LARGE SCALE GENOMIC DNA]</scope>
    <source>
        <strain evidence="13 14">NBC_00456</strain>
    </source>
</reference>
<keyword evidence="10" id="KW-1015">Disulfide bond</keyword>
<evidence type="ECO:0000313" key="14">
    <source>
        <dbReference type="Proteomes" id="UP001341259"/>
    </source>
</evidence>
<keyword evidence="14" id="KW-1185">Reference proteome</keyword>